<evidence type="ECO:0000313" key="2">
    <source>
        <dbReference type="Proteomes" id="UP001595792"/>
    </source>
</evidence>
<keyword evidence="2" id="KW-1185">Reference proteome</keyword>
<evidence type="ECO:0000313" key="1">
    <source>
        <dbReference type="EMBL" id="MFC4196093.1"/>
    </source>
</evidence>
<reference evidence="2" key="1">
    <citation type="journal article" date="2019" name="Int. J. Syst. Evol. Microbiol.">
        <title>The Global Catalogue of Microorganisms (GCM) 10K type strain sequencing project: providing services to taxonomists for standard genome sequencing and annotation.</title>
        <authorList>
            <consortium name="The Broad Institute Genomics Platform"/>
            <consortium name="The Broad Institute Genome Sequencing Center for Infectious Disease"/>
            <person name="Wu L."/>
            <person name="Ma J."/>
        </authorList>
    </citation>
    <scope>NUCLEOTIDE SEQUENCE [LARGE SCALE GENOMIC DNA]</scope>
    <source>
        <strain evidence="2">CCM 8689</strain>
    </source>
</reference>
<dbReference type="Proteomes" id="UP001595792">
    <property type="component" value="Unassembled WGS sequence"/>
</dbReference>
<evidence type="ECO:0008006" key="3">
    <source>
        <dbReference type="Google" id="ProtNLM"/>
    </source>
</evidence>
<sequence length="458" mass="53202">MNIKKIKEIKHLLPQDCWIVMRNNVNNNEMDEEYVLHIEGDFETKNFDLGAPLIPFKNRFADYETYLKQNVLMLILVQGNFTANNVYNYGTDGSTGLMVLGNATVNNFVVGGQEIYIAQNLTVNECFWGHYNHGELIVHGELKTKVFIATEEYHYQYEKEIVAEYFIKEDNEEDNYEPTLPKAIFVPELIEEIDEIDRADVFSFAQWLNRQAFIEHLVANKNILQTEITIVSEAEKQQQLLNAIAKQFSNETFTNYAEFQQQIPNFKKLFEIARLHKEDAIQVFEWNGYSITLSCQTKTDEVDYILATHISGLKFYIECRKVSGGFLKRATETLSAVCKALPEQEFFSALENDTPKEILIALQQFWTAVLLHAERGHYFYLQFLTTVKCEDLLGYLATPVVQEKYNDYWDSDKNGFWYGDYIISVRINGARDLPGSVDIGKEIKGDEFDARKYYFRPN</sequence>
<dbReference type="EMBL" id="JBHSBY010000030">
    <property type="protein sequence ID" value="MFC4196093.1"/>
    <property type="molecule type" value="Genomic_DNA"/>
</dbReference>
<dbReference type="RefSeq" id="WP_378959422.1">
    <property type="nucleotide sequence ID" value="NZ_JBHRXC010000016.1"/>
</dbReference>
<organism evidence="1 2">
    <name type="scientific">Pedobacter jamesrossensis</name>
    <dbReference type="NCBI Taxonomy" id="1908238"/>
    <lineage>
        <taxon>Bacteria</taxon>
        <taxon>Pseudomonadati</taxon>
        <taxon>Bacteroidota</taxon>
        <taxon>Sphingobacteriia</taxon>
        <taxon>Sphingobacteriales</taxon>
        <taxon>Sphingobacteriaceae</taxon>
        <taxon>Pedobacter</taxon>
    </lineage>
</organism>
<proteinExistence type="predicted"/>
<name>A0ABV8NJS9_9SPHI</name>
<accession>A0ABV8NJS9</accession>
<comment type="caution">
    <text evidence="1">The sequence shown here is derived from an EMBL/GenBank/DDBJ whole genome shotgun (WGS) entry which is preliminary data.</text>
</comment>
<gene>
    <name evidence="1" type="ORF">ACFOUY_05245</name>
</gene>
<protein>
    <recommendedName>
        <fullName evidence="3">DUF4263 domain-containing protein</fullName>
    </recommendedName>
</protein>